<protein>
    <recommendedName>
        <fullName evidence="3">HicB-like antitoxin of toxin-antitoxin system domain-containing protein</fullName>
    </recommendedName>
</protein>
<dbReference type="Proteomes" id="UP000033881">
    <property type="component" value="Unassembled WGS sequence"/>
</dbReference>
<gene>
    <name evidence="1" type="ORF">UT24_C0003G0056</name>
</gene>
<proteinExistence type="predicted"/>
<sequence>MKIIKVKVKRREFRVKVRDGEDGYLIAQCIEPELSGALTQGKTMKEIVRNIKEAIELVLDVLEEEKK</sequence>
<dbReference type="AlphaFoldDB" id="A0A0G0MC90"/>
<dbReference type="STRING" id="1618574.UT24_C0003G0056"/>
<evidence type="ECO:0000313" key="2">
    <source>
        <dbReference type="Proteomes" id="UP000033881"/>
    </source>
</evidence>
<dbReference type="SUPFAM" id="SSF143100">
    <property type="entry name" value="TTHA1013/TTHA0281-like"/>
    <property type="match status" value="1"/>
</dbReference>
<evidence type="ECO:0008006" key="3">
    <source>
        <dbReference type="Google" id="ProtNLM"/>
    </source>
</evidence>
<organism evidence="1 2">
    <name type="scientific">Candidatus Woesebacteria bacterium GW2011_GWB1_39_12</name>
    <dbReference type="NCBI Taxonomy" id="1618574"/>
    <lineage>
        <taxon>Bacteria</taxon>
        <taxon>Candidatus Woeseibacteriota</taxon>
    </lineage>
</organism>
<dbReference type="InterPro" id="IPR035069">
    <property type="entry name" value="TTHA1013/TTHA0281-like"/>
</dbReference>
<name>A0A0G0MC90_9BACT</name>
<evidence type="ECO:0000313" key="1">
    <source>
        <dbReference type="EMBL" id="KKR01649.1"/>
    </source>
</evidence>
<reference evidence="1 2" key="1">
    <citation type="journal article" date="2015" name="Nature">
        <title>rRNA introns, odd ribosomes, and small enigmatic genomes across a large radiation of phyla.</title>
        <authorList>
            <person name="Brown C.T."/>
            <person name="Hug L.A."/>
            <person name="Thomas B.C."/>
            <person name="Sharon I."/>
            <person name="Castelle C.J."/>
            <person name="Singh A."/>
            <person name="Wilkins M.J."/>
            <person name="Williams K.H."/>
            <person name="Banfield J.F."/>
        </authorList>
    </citation>
    <scope>NUCLEOTIDE SEQUENCE [LARGE SCALE GENOMIC DNA]</scope>
</reference>
<accession>A0A0G0MC90</accession>
<dbReference type="Gene3D" id="3.30.160.250">
    <property type="match status" value="1"/>
</dbReference>
<comment type="caution">
    <text evidence="1">The sequence shown here is derived from an EMBL/GenBank/DDBJ whole genome shotgun (WGS) entry which is preliminary data.</text>
</comment>
<dbReference type="EMBL" id="LBWB01000003">
    <property type="protein sequence ID" value="KKR01649.1"/>
    <property type="molecule type" value="Genomic_DNA"/>
</dbReference>